<dbReference type="GO" id="GO:0005509">
    <property type="term" value="F:calcium ion binding"/>
    <property type="evidence" value="ECO:0007669"/>
    <property type="project" value="InterPro"/>
</dbReference>
<dbReference type="Proteomes" id="UP000001396">
    <property type="component" value="Unassembled WGS sequence"/>
</dbReference>
<dbReference type="RefSeq" id="XP_020426976.1">
    <property type="nucleotide sequence ID" value="XM_020582622.1"/>
</dbReference>
<dbReference type="OMA" id="RIHYEDF"/>
<comment type="caution">
    <text evidence="3">The sequence shown here is derived from an EMBL/GenBank/DDBJ whole genome shotgun (WGS) entry which is preliminary data.</text>
</comment>
<dbReference type="InterPro" id="IPR011992">
    <property type="entry name" value="EF-hand-dom_pair"/>
</dbReference>
<dbReference type="EMBL" id="ADBJ01000060">
    <property type="protein sequence ID" value="EFA74842.1"/>
    <property type="molecule type" value="Genomic_DNA"/>
</dbReference>
<dbReference type="Pfam" id="PF13405">
    <property type="entry name" value="EF-hand_6"/>
    <property type="match status" value="1"/>
</dbReference>
<protein>
    <submittedName>
        <fullName evidence="3">Calcium-binding protein</fullName>
    </submittedName>
</protein>
<proteinExistence type="predicted"/>
<dbReference type="STRING" id="670386.D3BUQ4"/>
<reference evidence="3 4" key="1">
    <citation type="journal article" date="2011" name="Genome Res.">
        <title>Phylogeny-wide analysis of social amoeba genomes highlights ancient origins for complex intercellular communication.</title>
        <authorList>
            <person name="Heidel A.J."/>
            <person name="Lawal H.M."/>
            <person name="Felder M."/>
            <person name="Schilde C."/>
            <person name="Helps N.R."/>
            <person name="Tunggal B."/>
            <person name="Rivero F."/>
            <person name="John U."/>
            <person name="Schleicher M."/>
            <person name="Eichinger L."/>
            <person name="Platzer M."/>
            <person name="Noegel A.A."/>
            <person name="Schaap P."/>
            <person name="Gloeckner G."/>
        </authorList>
    </citation>
    <scope>NUCLEOTIDE SEQUENCE [LARGE SCALE GENOMIC DNA]</scope>
    <source>
        <strain evidence="4">ATCC 26659 / Pp 5 / PN500</strain>
    </source>
</reference>
<dbReference type="SMART" id="SM00054">
    <property type="entry name" value="EFh"/>
    <property type="match status" value="3"/>
</dbReference>
<name>D3BUQ4_HETP5</name>
<gene>
    <name evidence="3" type="ORF">PPL_11875</name>
</gene>
<dbReference type="InParanoid" id="D3BUQ4"/>
<evidence type="ECO:0000256" key="1">
    <source>
        <dbReference type="ARBA" id="ARBA00022737"/>
    </source>
</evidence>
<dbReference type="GeneID" id="31367343"/>
<dbReference type="SUPFAM" id="SSF47473">
    <property type="entry name" value="EF-hand"/>
    <property type="match status" value="1"/>
</dbReference>
<dbReference type="AlphaFoldDB" id="D3BUQ4"/>
<sequence>MENLTDDQRQEFNTCFQQFDKDNDGRLNSKEAVMALKSIGVNIQENDVASGLDMNGFLGVVVKKLQITDPEDELRRAFNCFDQEGNGFISTDYLKQILMSMGDIMNAQEASDLCRECDTDNDGYISANDATKLILSKLQ</sequence>
<keyword evidence="1" id="KW-0677">Repeat</keyword>
<dbReference type="InterPro" id="IPR002048">
    <property type="entry name" value="EF_hand_dom"/>
</dbReference>
<dbReference type="PANTHER" id="PTHR23049">
    <property type="entry name" value="MYOSIN REGULATORY LIGHT CHAIN 2"/>
    <property type="match status" value="1"/>
</dbReference>
<dbReference type="InterPro" id="IPR050403">
    <property type="entry name" value="Myosin_RLC"/>
</dbReference>
<accession>D3BUQ4</accession>
<feature type="domain" description="EF-hand" evidence="2">
    <location>
        <begin position="69"/>
        <end position="104"/>
    </location>
</feature>
<feature type="domain" description="EF-hand" evidence="2">
    <location>
        <begin position="7"/>
        <end position="42"/>
    </location>
</feature>
<dbReference type="PROSITE" id="PS50222">
    <property type="entry name" value="EF_HAND_2"/>
    <property type="match status" value="2"/>
</dbReference>
<evidence type="ECO:0000313" key="3">
    <source>
        <dbReference type="EMBL" id="EFA74842.1"/>
    </source>
</evidence>
<dbReference type="Pfam" id="PF13499">
    <property type="entry name" value="EF-hand_7"/>
    <property type="match status" value="1"/>
</dbReference>
<dbReference type="Gene3D" id="1.10.238.10">
    <property type="entry name" value="EF-hand"/>
    <property type="match status" value="2"/>
</dbReference>
<dbReference type="CDD" id="cd00051">
    <property type="entry name" value="EFh"/>
    <property type="match status" value="1"/>
</dbReference>
<keyword evidence="4" id="KW-1185">Reference proteome</keyword>
<evidence type="ECO:0000259" key="2">
    <source>
        <dbReference type="PROSITE" id="PS50222"/>
    </source>
</evidence>
<dbReference type="FunFam" id="1.10.238.10:FF:000636">
    <property type="entry name" value="calmodulin-like protein 4"/>
    <property type="match status" value="1"/>
</dbReference>
<evidence type="ECO:0000313" key="4">
    <source>
        <dbReference type="Proteomes" id="UP000001396"/>
    </source>
</evidence>
<organism evidence="3 4">
    <name type="scientific">Heterostelium pallidum (strain ATCC 26659 / Pp 5 / PN500)</name>
    <name type="common">Cellular slime mold</name>
    <name type="synonym">Polysphondylium pallidum</name>
    <dbReference type="NCBI Taxonomy" id="670386"/>
    <lineage>
        <taxon>Eukaryota</taxon>
        <taxon>Amoebozoa</taxon>
        <taxon>Evosea</taxon>
        <taxon>Eumycetozoa</taxon>
        <taxon>Dictyostelia</taxon>
        <taxon>Acytosteliales</taxon>
        <taxon>Acytosteliaceae</taxon>
        <taxon>Heterostelium</taxon>
    </lineage>
</organism>